<keyword evidence="1" id="KW-0521">NADP</keyword>
<keyword evidence="4" id="KW-1185">Reference proteome</keyword>
<reference evidence="4" key="1">
    <citation type="journal article" date="2019" name="Int. J. Syst. Evol. Microbiol.">
        <title>The Global Catalogue of Microorganisms (GCM) 10K type strain sequencing project: providing services to taxonomists for standard genome sequencing and annotation.</title>
        <authorList>
            <consortium name="The Broad Institute Genomics Platform"/>
            <consortium name="The Broad Institute Genome Sequencing Center for Infectious Disease"/>
            <person name="Wu L."/>
            <person name="Ma J."/>
        </authorList>
    </citation>
    <scope>NUCLEOTIDE SEQUENCE [LARGE SCALE GENOMIC DNA]</scope>
    <source>
        <strain evidence="4">JCM 18302</strain>
    </source>
</reference>
<dbReference type="Gene3D" id="3.90.180.10">
    <property type="entry name" value="Medium-chain alcohol dehydrogenases, catalytic domain"/>
    <property type="match status" value="1"/>
</dbReference>
<evidence type="ECO:0000256" key="1">
    <source>
        <dbReference type="ARBA" id="ARBA00022857"/>
    </source>
</evidence>
<sequence>MIATVSSPAKSRIAQAAGADAVVDRREPDVAQRIRSHAPEGVDRIVEVAIAANIGLDLAVAAPHAVVASYASDGGADAVVPIRRCMVPNIGIRFVLVYTMPPDAVRAAITDVTEALRVGALTTLPLHRFPLDRTADAHDAVEKGVTGKVLIDVP</sequence>
<comment type="caution">
    <text evidence="3">The sequence shown here is derived from an EMBL/GenBank/DDBJ whole genome shotgun (WGS) entry which is preliminary data.</text>
</comment>
<dbReference type="Proteomes" id="UP001500804">
    <property type="component" value="Unassembled WGS sequence"/>
</dbReference>
<proteinExistence type="predicted"/>
<feature type="domain" description="Alcohol dehydrogenase-like C-terminal" evidence="2">
    <location>
        <begin position="2"/>
        <end position="109"/>
    </location>
</feature>
<dbReference type="PANTHER" id="PTHR44154">
    <property type="entry name" value="QUINONE OXIDOREDUCTASE"/>
    <property type="match status" value="1"/>
</dbReference>
<dbReference type="PANTHER" id="PTHR44154:SF1">
    <property type="entry name" value="QUINONE OXIDOREDUCTASE"/>
    <property type="match status" value="1"/>
</dbReference>
<name>A0ABP9NU65_9PSEU</name>
<protein>
    <recommendedName>
        <fullName evidence="2">Alcohol dehydrogenase-like C-terminal domain-containing protein</fullName>
    </recommendedName>
</protein>
<evidence type="ECO:0000259" key="2">
    <source>
        <dbReference type="Pfam" id="PF00107"/>
    </source>
</evidence>
<dbReference type="InterPro" id="IPR051603">
    <property type="entry name" value="Zinc-ADH_QOR/CCCR"/>
</dbReference>
<gene>
    <name evidence="3" type="ORF">GCM10023320_49220</name>
</gene>
<dbReference type="Pfam" id="PF00107">
    <property type="entry name" value="ADH_zinc_N"/>
    <property type="match status" value="1"/>
</dbReference>
<dbReference type="InterPro" id="IPR036291">
    <property type="entry name" value="NAD(P)-bd_dom_sf"/>
</dbReference>
<evidence type="ECO:0000313" key="3">
    <source>
        <dbReference type="EMBL" id="GAA5129154.1"/>
    </source>
</evidence>
<dbReference type="InterPro" id="IPR013149">
    <property type="entry name" value="ADH-like_C"/>
</dbReference>
<dbReference type="Gene3D" id="3.40.50.720">
    <property type="entry name" value="NAD(P)-binding Rossmann-like Domain"/>
    <property type="match status" value="1"/>
</dbReference>
<dbReference type="EMBL" id="BAABJO010000020">
    <property type="protein sequence ID" value="GAA5129154.1"/>
    <property type="molecule type" value="Genomic_DNA"/>
</dbReference>
<organism evidence="3 4">
    <name type="scientific">Pseudonocardia adelaidensis</name>
    <dbReference type="NCBI Taxonomy" id="648754"/>
    <lineage>
        <taxon>Bacteria</taxon>
        <taxon>Bacillati</taxon>
        <taxon>Actinomycetota</taxon>
        <taxon>Actinomycetes</taxon>
        <taxon>Pseudonocardiales</taxon>
        <taxon>Pseudonocardiaceae</taxon>
        <taxon>Pseudonocardia</taxon>
    </lineage>
</organism>
<evidence type="ECO:0000313" key="4">
    <source>
        <dbReference type="Proteomes" id="UP001500804"/>
    </source>
</evidence>
<accession>A0ABP9NU65</accession>
<dbReference type="SUPFAM" id="SSF51735">
    <property type="entry name" value="NAD(P)-binding Rossmann-fold domains"/>
    <property type="match status" value="1"/>
</dbReference>